<dbReference type="Proteomes" id="UP000789375">
    <property type="component" value="Unassembled WGS sequence"/>
</dbReference>
<evidence type="ECO:0000256" key="3">
    <source>
        <dbReference type="ARBA" id="ARBA00022737"/>
    </source>
</evidence>
<dbReference type="GO" id="GO:0097361">
    <property type="term" value="C:cytosolic [4Fe-4S] assembly targeting complex"/>
    <property type="evidence" value="ECO:0007669"/>
    <property type="project" value="UniProtKB-UniRule"/>
</dbReference>
<dbReference type="InterPro" id="IPR011989">
    <property type="entry name" value="ARM-like"/>
</dbReference>
<evidence type="ECO:0000313" key="9">
    <source>
        <dbReference type="Proteomes" id="UP000789375"/>
    </source>
</evidence>
<dbReference type="GO" id="GO:0005634">
    <property type="term" value="C:nucleus"/>
    <property type="evidence" value="ECO:0007669"/>
    <property type="project" value="UniProtKB-SubCell"/>
</dbReference>
<dbReference type="Gene3D" id="1.25.10.10">
    <property type="entry name" value="Leucine-rich Repeat Variant"/>
    <property type="match status" value="2"/>
</dbReference>
<name>A0A9N8YMS5_FUNMO</name>
<evidence type="ECO:0000256" key="5">
    <source>
        <dbReference type="RuleBase" id="RU367072"/>
    </source>
</evidence>
<evidence type="ECO:0000256" key="2">
    <source>
        <dbReference type="ARBA" id="ARBA00009340"/>
    </source>
</evidence>
<dbReference type="EMBL" id="CAJVPP010000074">
    <property type="protein sequence ID" value="CAG8439829.1"/>
    <property type="molecule type" value="Genomic_DNA"/>
</dbReference>
<dbReference type="InterPro" id="IPR016024">
    <property type="entry name" value="ARM-type_fold"/>
</dbReference>
<feature type="domain" description="MMS19 N-terminal" evidence="7">
    <location>
        <begin position="40"/>
        <end position="293"/>
    </location>
</feature>
<protein>
    <recommendedName>
        <fullName evidence="5">MMS19 nucleotide excision repair protein</fullName>
    </recommendedName>
</protein>
<dbReference type="InterPro" id="IPR024687">
    <property type="entry name" value="MMS19_C"/>
</dbReference>
<proteinExistence type="inferred from homology"/>
<accession>A0A9N8YMS5</accession>
<dbReference type="GO" id="GO:0016226">
    <property type="term" value="P:iron-sulfur cluster assembly"/>
    <property type="evidence" value="ECO:0007669"/>
    <property type="project" value="UniProtKB-UniRule"/>
</dbReference>
<evidence type="ECO:0000259" key="6">
    <source>
        <dbReference type="Pfam" id="PF12460"/>
    </source>
</evidence>
<keyword evidence="4 5" id="KW-0539">Nucleus</keyword>
<keyword evidence="3" id="KW-0677">Repeat</keyword>
<dbReference type="AlphaFoldDB" id="A0A9N8YMS5"/>
<feature type="domain" description="MMS19 C-terminal" evidence="6">
    <location>
        <begin position="543"/>
        <end position="987"/>
    </location>
</feature>
<dbReference type="InterPro" id="IPR029240">
    <property type="entry name" value="MMS19_N"/>
</dbReference>
<comment type="caution">
    <text evidence="8">The sequence shown here is derived from an EMBL/GenBank/DDBJ whole genome shotgun (WGS) entry which is preliminary data.</text>
</comment>
<comment type="function">
    <text evidence="5">Key component of the cytosolic iron-sulfur protein assembly (CIA) complex, a multiprotein complex that mediates the incorporation of iron-sulfur cluster into apoproteins specifically involved in DNA metabolism and genomic integrity. In the CIA complex, MMS19 acts as an adapter between early-acting CIA components and a subset of cellular target iron-sulfur proteins.</text>
</comment>
<organism evidence="8 9">
    <name type="scientific">Funneliformis mosseae</name>
    <name type="common">Endomycorrhizal fungus</name>
    <name type="synonym">Glomus mosseae</name>
    <dbReference type="NCBI Taxonomy" id="27381"/>
    <lineage>
        <taxon>Eukaryota</taxon>
        <taxon>Fungi</taxon>
        <taxon>Fungi incertae sedis</taxon>
        <taxon>Mucoromycota</taxon>
        <taxon>Glomeromycotina</taxon>
        <taxon>Glomeromycetes</taxon>
        <taxon>Glomerales</taxon>
        <taxon>Glomeraceae</taxon>
        <taxon>Funneliformis</taxon>
    </lineage>
</organism>
<reference evidence="8" key="1">
    <citation type="submission" date="2021-06" db="EMBL/GenBank/DDBJ databases">
        <authorList>
            <person name="Kallberg Y."/>
            <person name="Tangrot J."/>
            <person name="Rosling A."/>
        </authorList>
    </citation>
    <scope>NUCLEOTIDE SEQUENCE</scope>
    <source>
        <strain evidence="8">87-6 pot B 2015</strain>
    </source>
</reference>
<keyword evidence="9" id="KW-1185">Reference proteome</keyword>
<dbReference type="PANTHER" id="PTHR12891">
    <property type="entry name" value="DNA REPAIR/TRANSCRIPTION PROTEIN MET18/MMS19"/>
    <property type="match status" value="1"/>
</dbReference>
<evidence type="ECO:0000256" key="4">
    <source>
        <dbReference type="ARBA" id="ARBA00023242"/>
    </source>
</evidence>
<sequence>MERLVRNYMITSNDETESKSIVSKIATSINSGQSNLISLVQVLGEFLTSEDITIRARGTALLSAVLADCPQEQVNNATIRVLVDFYCERLSDTASVPELLQGISSLTCFTTFHHENASRVANSIFASVNVQSFQQTSRHYVFQIFDRLLKNHLNDFVNGFIQAMDGEKDPRNLLLAFSLVKLIIHEFDISQNVERLFEVTFCYFPITFKPPPDDPYGITADDLKIALRECLSATSHFSKLAMPLLLEKLTSSSGHAKKDSIETLTECVPVYGPDSIVPYLEDLWEYLRDEIINATDDSVENIALEAIKSIIATLSLGIIDHLQQFLKTIVTECMENLKEPELKLAKPCGRILMYCAMASDLSFNIIISATARVLIQQYKESDLATRKKSLLEVLRVYITASQNLYGSIDKSSENLDGEFVTLLLPYKNDYLEIFSSALYNQNEYNELRLCGLRGLHDMIFLRQFFEDNEIGVILQYFNRTILEETDREIADEALKSLTNIAKYKSQIVLEVTLPVFLDKLPCNEDELNSDNISGMKVNYLKFLDALSEFAVEPILFEAYVPQVLKKLDFASSIAEIEYSESLLHSLHTLLLKKTSLNHSDISRYVNSLVPQLLTKSIMPSLHGKAEVNNLMKSVFYEEKIIKVVAGIISVITRNLNVSEQSMFISHIIEIFTKGNLNSRYLEFPDLDKTSLDTTFNPLSIESDFKQQNLTLLFTAAVGFCRKEVSFPLSNISAFLSGIIGVSLNTNNKLQQHSLAQLAASILNKWNQENELNKFVETKVLGELKNHFTSFSTESENIRRASLYIFVWLTKALILRAHPLSYECASQITSQFCDPILEKHALEGFEVLTGESDMLNKQSFAVIRILYKQKFFNYCMPKLVEGFKVASDKDKHNYLIALSYLLRNVPKQVLLSELPPLFPLLIHSLSLPDAELKASTIDTFYIISVNASHIISEHVSTLIPLLLSLTKPDHGNTMRVRIAALQCLSILPDHIPFDVLFPFKFRILKELSTALDDRKRLVRKQAVDCRSKW</sequence>
<comment type="subcellular location">
    <subcellularLocation>
        <location evidence="1 5">Nucleus</location>
    </subcellularLocation>
</comment>
<dbReference type="Pfam" id="PF12460">
    <property type="entry name" value="MMS19_C"/>
    <property type="match status" value="1"/>
</dbReference>
<keyword evidence="5" id="KW-0234">DNA repair</keyword>
<evidence type="ECO:0000313" key="8">
    <source>
        <dbReference type="EMBL" id="CAG8439829.1"/>
    </source>
</evidence>
<gene>
    <name evidence="8" type="ORF">FMOSSE_LOCUS716</name>
</gene>
<evidence type="ECO:0000259" key="7">
    <source>
        <dbReference type="Pfam" id="PF14500"/>
    </source>
</evidence>
<comment type="similarity">
    <text evidence="2 5">Belongs to the MET18/MMS19 family.</text>
</comment>
<dbReference type="GO" id="GO:0006281">
    <property type="term" value="P:DNA repair"/>
    <property type="evidence" value="ECO:0007669"/>
    <property type="project" value="UniProtKB-UniRule"/>
</dbReference>
<evidence type="ECO:0000256" key="1">
    <source>
        <dbReference type="ARBA" id="ARBA00004123"/>
    </source>
</evidence>
<dbReference type="Pfam" id="PF14500">
    <property type="entry name" value="MMS19_N"/>
    <property type="match status" value="1"/>
</dbReference>
<dbReference type="GO" id="GO:0051604">
    <property type="term" value="P:protein maturation"/>
    <property type="evidence" value="ECO:0007669"/>
    <property type="project" value="UniProtKB-UniRule"/>
</dbReference>
<dbReference type="SUPFAM" id="SSF48371">
    <property type="entry name" value="ARM repeat"/>
    <property type="match status" value="2"/>
</dbReference>
<dbReference type="PANTHER" id="PTHR12891:SF0">
    <property type="entry name" value="MMS19 NUCLEOTIDE EXCISION REPAIR PROTEIN HOMOLOG"/>
    <property type="match status" value="1"/>
</dbReference>
<keyword evidence="5" id="KW-0227">DNA damage</keyword>
<dbReference type="InterPro" id="IPR039920">
    <property type="entry name" value="MMS19"/>
</dbReference>